<feature type="DNA-binding region" description="H-T-H motif" evidence="4">
    <location>
        <begin position="26"/>
        <end position="45"/>
    </location>
</feature>
<sequence>MEDSRQKQIISAAKALFFERGLRATTMAAISKAAGIAKPTLYSRYKDKNAVFQAVVASILDDLRALMDEEFSKTGSVEERLTAALVAKYCAVFDMLQSPHVAQMMEDKVLYAGREFEKLNTDVATRIEGMIAKAGYNEPSELTHLILSCAFGIHRRADTREEVARDITTVVRALLTAPE</sequence>
<keyword evidence="7" id="KW-1185">Reference proteome</keyword>
<dbReference type="OrthoDB" id="9787680at2"/>
<evidence type="ECO:0000256" key="3">
    <source>
        <dbReference type="ARBA" id="ARBA00023163"/>
    </source>
</evidence>
<protein>
    <submittedName>
        <fullName evidence="6">HTH-type transcriptional repressor KstR2</fullName>
    </submittedName>
</protein>
<dbReference type="GO" id="GO:0003700">
    <property type="term" value="F:DNA-binding transcription factor activity"/>
    <property type="evidence" value="ECO:0007669"/>
    <property type="project" value="TreeGrafter"/>
</dbReference>
<evidence type="ECO:0000313" key="6">
    <source>
        <dbReference type="EMBL" id="SLN66731.1"/>
    </source>
</evidence>
<dbReference type="InterPro" id="IPR001647">
    <property type="entry name" value="HTH_TetR"/>
</dbReference>
<evidence type="ECO:0000259" key="5">
    <source>
        <dbReference type="PROSITE" id="PS50977"/>
    </source>
</evidence>
<name>A0A1Y5TL59_9RHOB</name>
<evidence type="ECO:0000256" key="4">
    <source>
        <dbReference type="PROSITE-ProRule" id="PRU00335"/>
    </source>
</evidence>
<dbReference type="Pfam" id="PF00440">
    <property type="entry name" value="TetR_N"/>
    <property type="match status" value="1"/>
</dbReference>
<evidence type="ECO:0000256" key="2">
    <source>
        <dbReference type="ARBA" id="ARBA00023125"/>
    </source>
</evidence>
<dbReference type="PANTHER" id="PTHR30055:SF234">
    <property type="entry name" value="HTH-TYPE TRANSCRIPTIONAL REGULATOR BETI"/>
    <property type="match status" value="1"/>
</dbReference>
<dbReference type="InterPro" id="IPR050109">
    <property type="entry name" value="HTH-type_TetR-like_transc_reg"/>
</dbReference>
<dbReference type="GO" id="GO:0000976">
    <property type="term" value="F:transcription cis-regulatory region binding"/>
    <property type="evidence" value="ECO:0007669"/>
    <property type="project" value="TreeGrafter"/>
</dbReference>
<dbReference type="AlphaFoldDB" id="A0A1Y5TL59"/>
<evidence type="ECO:0000256" key="1">
    <source>
        <dbReference type="ARBA" id="ARBA00023015"/>
    </source>
</evidence>
<dbReference type="PANTHER" id="PTHR30055">
    <property type="entry name" value="HTH-TYPE TRANSCRIPTIONAL REGULATOR RUTR"/>
    <property type="match status" value="1"/>
</dbReference>
<dbReference type="PRINTS" id="PR00455">
    <property type="entry name" value="HTHTETR"/>
</dbReference>
<dbReference type="InterPro" id="IPR009057">
    <property type="entry name" value="Homeodomain-like_sf"/>
</dbReference>
<organism evidence="6 7">
    <name type="scientific">Pacificibacter marinus</name>
    <dbReference type="NCBI Taxonomy" id="658057"/>
    <lineage>
        <taxon>Bacteria</taxon>
        <taxon>Pseudomonadati</taxon>
        <taxon>Pseudomonadota</taxon>
        <taxon>Alphaproteobacteria</taxon>
        <taxon>Rhodobacterales</taxon>
        <taxon>Roseobacteraceae</taxon>
        <taxon>Pacificibacter</taxon>
    </lineage>
</organism>
<keyword evidence="1" id="KW-0805">Transcription regulation</keyword>
<dbReference type="STRING" id="658057.SAMN04488032_11651"/>
<keyword evidence="3" id="KW-0804">Transcription</keyword>
<dbReference type="SUPFAM" id="SSF46689">
    <property type="entry name" value="Homeodomain-like"/>
    <property type="match status" value="1"/>
</dbReference>
<keyword evidence="2 4" id="KW-0238">DNA-binding</keyword>
<gene>
    <name evidence="6" type="primary">kstR2_2</name>
    <name evidence="6" type="ORF">PAM7971_03518</name>
</gene>
<accession>A0A1Y5TL59</accession>
<dbReference type="FunFam" id="1.10.10.60:FF:000141">
    <property type="entry name" value="TetR family transcriptional regulator"/>
    <property type="match status" value="1"/>
</dbReference>
<evidence type="ECO:0000313" key="7">
    <source>
        <dbReference type="Proteomes" id="UP000193307"/>
    </source>
</evidence>
<dbReference type="Gene3D" id="1.10.357.10">
    <property type="entry name" value="Tetracycline Repressor, domain 2"/>
    <property type="match status" value="1"/>
</dbReference>
<feature type="domain" description="HTH tetR-type" evidence="5">
    <location>
        <begin position="3"/>
        <end position="63"/>
    </location>
</feature>
<dbReference type="RefSeq" id="WP_085850592.1">
    <property type="nucleotide sequence ID" value="NZ_FNZV01000016.1"/>
</dbReference>
<reference evidence="6 7" key="1">
    <citation type="submission" date="2017-03" db="EMBL/GenBank/DDBJ databases">
        <authorList>
            <person name="Afonso C.L."/>
            <person name="Miller P.J."/>
            <person name="Scott M.A."/>
            <person name="Spackman E."/>
            <person name="Goraichik I."/>
            <person name="Dimitrov K.M."/>
            <person name="Suarez D.L."/>
            <person name="Swayne D.E."/>
        </authorList>
    </citation>
    <scope>NUCLEOTIDE SEQUENCE [LARGE SCALE GENOMIC DNA]</scope>
    <source>
        <strain evidence="6 7">CECT 7971</strain>
    </source>
</reference>
<dbReference type="EMBL" id="FWFW01000015">
    <property type="protein sequence ID" value="SLN66731.1"/>
    <property type="molecule type" value="Genomic_DNA"/>
</dbReference>
<proteinExistence type="predicted"/>
<dbReference type="PROSITE" id="PS50977">
    <property type="entry name" value="HTH_TETR_2"/>
    <property type="match status" value="1"/>
</dbReference>
<dbReference type="Proteomes" id="UP000193307">
    <property type="component" value="Unassembled WGS sequence"/>
</dbReference>